<evidence type="ECO:0000256" key="1">
    <source>
        <dbReference type="SAM" id="SignalP"/>
    </source>
</evidence>
<gene>
    <name evidence="2" type="ORF">ROR02_06180</name>
</gene>
<evidence type="ECO:0000313" key="2">
    <source>
        <dbReference type="EMBL" id="GEO80487.1"/>
    </source>
</evidence>
<dbReference type="PANTHER" id="PTHR35936">
    <property type="entry name" value="MEMBRANE-BOUND LYTIC MUREIN TRANSGLYCOSYLASE F"/>
    <property type="match status" value="1"/>
</dbReference>
<accession>A0A512H4X4</accession>
<comment type="caution">
    <text evidence="2">The sequence shown here is derived from an EMBL/GenBank/DDBJ whole genome shotgun (WGS) entry which is preliminary data.</text>
</comment>
<organism evidence="2 3">
    <name type="scientific">Pararhodospirillum oryzae</name>
    <dbReference type="NCBI Taxonomy" id="478448"/>
    <lineage>
        <taxon>Bacteria</taxon>
        <taxon>Pseudomonadati</taxon>
        <taxon>Pseudomonadota</taxon>
        <taxon>Alphaproteobacteria</taxon>
        <taxon>Rhodospirillales</taxon>
        <taxon>Rhodospirillaceae</taxon>
        <taxon>Pararhodospirillum</taxon>
    </lineage>
</organism>
<dbReference type="Gene3D" id="3.40.190.10">
    <property type="entry name" value="Periplasmic binding protein-like II"/>
    <property type="match status" value="2"/>
</dbReference>
<feature type="signal peptide" evidence="1">
    <location>
        <begin position="1"/>
        <end position="21"/>
    </location>
</feature>
<protein>
    <submittedName>
        <fullName evidence="2">ABC transporter</fullName>
    </submittedName>
</protein>
<reference evidence="2 3" key="1">
    <citation type="submission" date="2019-07" db="EMBL/GenBank/DDBJ databases">
        <title>Whole genome shotgun sequence of Rhodospirillum oryzae NBRC 107573.</title>
        <authorList>
            <person name="Hosoyama A."/>
            <person name="Uohara A."/>
            <person name="Ohji S."/>
            <person name="Ichikawa N."/>
        </authorList>
    </citation>
    <scope>NUCLEOTIDE SEQUENCE [LARGE SCALE GENOMIC DNA]</scope>
    <source>
        <strain evidence="2 3">NBRC 107573</strain>
    </source>
</reference>
<evidence type="ECO:0000313" key="3">
    <source>
        <dbReference type="Proteomes" id="UP000321567"/>
    </source>
</evidence>
<proteinExistence type="predicted"/>
<dbReference type="EMBL" id="BJZO01000010">
    <property type="protein sequence ID" value="GEO80487.1"/>
    <property type="molecule type" value="Genomic_DNA"/>
</dbReference>
<name>A0A512H4X4_9PROT</name>
<keyword evidence="3" id="KW-1185">Reference proteome</keyword>
<keyword evidence="1" id="KW-0732">Signal</keyword>
<dbReference type="RefSeq" id="WP_170244927.1">
    <property type="nucleotide sequence ID" value="NZ_BJZO01000010.1"/>
</dbReference>
<sequence>MIRQGIAGLALALLVLGQTHATARAETFRLTSLDWPPYSGATLPDQGYSVKVAREAFAAMGHALEVEFYPWKRAVQTGLGEGYVGYFPEYHSDDLAAGACAFSDPAGSGPLGLVESTRAPLAWTTLDDLKGRHIGVVSGYVTTPGLAERARAGTLVLEAVTDDLTNIRKVAAGRIDAAEIDANVMTWLVDQNPELKGSVQMSPHLLDKKKLYVCFQKTETGSMARSIFNEGLKKITLPAVMAVQ</sequence>
<feature type="chain" id="PRO_5022230984" evidence="1">
    <location>
        <begin position="22"/>
        <end position="244"/>
    </location>
</feature>
<dbReference type="AlphaFoldDB" id="A0A512H4X4"/>
<dbReference type="SUPFAM" id="SSF53850">
    <property type="entry name" value="Periplasmic binding protein-like II"/>
    <property type="match status" value="1"/>
</dbReference>
<dbReference type="Proteomes" id="UP000321567">
    <property type="component" value="Unassembled WGS sequence"/>
</dbReference>
<dbReference type="PANTHER" id="PTHR35936:SF25">
    <property type="entry name" value="ABC TRANSPORTER SUBSTRATE-BINDING PROTEIN"/>
    <property type="match status" value="1"/>
</dbReference>